<evidence type="ECO:0008006" key="4">
    <source>
        <dbReference type="Google" id="ProtNLM"/>
    </source>
</evidence>
<protein>
    <recommendedName>
        <fullName evidence="4">Lipoprotein</fullName>
    </recommendedName>
</protein>
<dbReference type="PATRIC" id="fig|1227492.4.peg.316"/>
<sequence>MDHRRCHRSRRRFLQTVAGGSVLLAGCTDLVQTDDGPGRDPVQVDSDSDTDSATNADDAFAGFWNPSEDATVVDFETAPLTAVVTGAVRTDDGLVATLDFDEPATASSPATLTGVIANQRDYEQTFDPARLVLLDNPPASRSSGDANDAAYLVPTEEHPFAETVPSSSRDDDGRWRVDTVHSDWYPETLTLDPEEQVECEYQLLGHHQRPSQPIVAGRYGFSYQDSGFTIAVWPTDTPGPDGNSQFSGTDVPALPESLDGEGTETTDLRWYHEATPETQVYLEPNQESATAPARIEFDLVNYSDEQLAGNPHQWRLSKLVAGEWYWIAPGGTPDPLSWVAPGTVTTSTLDLYDGRPIDRNRSRTVGHLGGGRYAYSVGYSTDGETHAALFDLDAPPLAVEPEPDAVIDDSDGTEADRVVRLPNYEDARRPATLTVTRVDSHSTADADASTDTDVDTDAHLIPEQLPRRRFRSFRNTLPFFDDGIDRVVLETDRGTALRWFGYEETTRTVSYKGTVFEVTGALESD</sequence>
<proteinExistence type="predicted"/>
<gene>
    <name evidence="2" type="ORF">C482_01615</name>
</gene>
<dbReference type="EMBL" id="AOIN01000008">
    <property type="protein sequence ID" value="ELZ06475.1"/>
    <property type="molecule type" value="Genomic_DNA"/>
</dbReference>
<evidence type="ECO:0000256" key="1">
    <source>
        <dbReference type="SAM" id="MobiDB-lite"/>
    </source>
</evidence>
<dbReference type="PROSITE" id="PS51257">
    <property type="entry name" value="PROKAR_LIPOPROTEIN"/>
    <property type="match status" value="1"/>
</dbReference>
<organism evidence="2 3">
    <name type="scientific">Natrialba chahannaoensis JCM 10990</name>
    <dbReference type="NCBI Taxonomy" id="1227492"/>
    <lineage>
        <taxon>Archaea</taxon>
        <taxon>Methanobacteriati</taxon>
        <taxon>Methanobacteriota</taxon>
        <taxon>Stenosarchaea group</taxon>
        <taxon>Halobacteria</taxon>
        <taxon>Halobacteriales</taxon>
        <taxon>Natrialbaceae</taxon>
        <taxon>Natrialba</taxon>
    </lineage>
</organism>
<accession>M0B6M9</accession>
<comment type="caution">
    <text evidence="2">The sequence shown here is derived from an EMBL/GenBank/DDBJ whole genome shotgun (WGS) entry which is preliminary data.</text>
</comment>
<dbReference type="RefSeq" id="WP_006165598.1">
    <property type="nucleotide sequence ID" value="NZ_AOIN01000008.1"/>
</dbReference>
<evidence type="ECO:0000313" key="3">
    <source>
        <dbReference type="Proteomes" id="UP000011693"/>
    </source>
</evidence>
<dbReference type="AlphaFoldDB" id="M0B6M9"/>
<keyword evidence="3" id="KW-1185">Reference proteome</keyword>
<dbReference type="OrthoDB" id="201863at2157"/>
<evidence type="ECO:0000313" key="2">
    <source>
        <dbReference type="EMBL" id="ELZ06475.1"/>
    </source>
</evidence>
<dbReference type="Proteomes" id="UP000011693">
    <property type="component" value="Unassembled WGS sequence"/>
</dbReference>
<feature type="region of interest" description="Disordered" evidence="1">
    <location>
        <begin position="33"/>
        <end position="58"/>
    </location>
</feature>
<name>M0B6M9_9EURY</name>
<reference evidence="2 3" key="1">
    <citation type="journal article" date="2014" name="PLoS Genet.">
        <title>Phylogenetically driven sequencing of extremely halophilic archaea reveals strategies for static and dynamic osmo-response.</title>
        <authorList>
            <person name="Becker E.A."/>
            <person name="Seitzer P.M."/>
            <person name="Tritt A."/>
            <person name="Larsen D."/>
            <person name="Krusor M."/>
            <person name="Yao A.I."/>
            <person name="Wu D."/>
            <person name="Madern D."/>
            <person name="Eisen J.A."/>
            <person name="Darling A.E."/>
            <person name="Facciotti M.T."/>
        </authorList>
    </citation>
    <scope>NUCLEOTIDE SEQUENCE [LARGE SCALE GENOMIC DNA]</scope>
    <source>
        <strain evidence="2 3">JCM 10990</strain>
    </source>
</reference>